<feature type="domain" description="Ubiquitin carboxyl-terminal hydrolase 7 ICP0-binding" evidence="6">
    <location>
        <begin position="2"/>
        <end position="154"/>
    </location>
</feature>
<keyword evidence="4 7" id="KW-0378">Hydrolase</keyword>
<organism evidence="7 8">
    <name type="scientific">Carex littledalei</name>
    <dbReference type="NCBI Taxonomy" id="544730"/>
    <lineage>
        <taxon>Eukaryota</taxon>
        <taxon>Viridiplantae</taxon>
        <taxon>Streptophyta</taxon>
        <taxon>Embryophyta</taxon>
        <taxon>Tracheophyta</taxon>
        <taxon>Spermatophyta</taxon>
        <taxon>Magnoliopsida</taxon>
        <taxon>Liliopsida</taxon>
        <taxon>Poales</taxon>
        <taxon>Cyperaceae</taxon>
        <taxon>Cyperoideae</taxon>
        <taxon>Cariceae</taxon>
        <taxon>Carex</taxon>
        <taxon>Carex subgen. Euthyceras</taxon>
    </lineage>
</organism>
<dbReference type="GO" id="GO:0008234">
    <property type="term" value="F:cysteine-type peptidase activity"/>
    <property type="evidence" value="ECO:0007669"/>
    <property type="project" value="UniProtKB-KW"/>
</dbReference>
<evidence type="ECO:0000256" key="2">
    <source>
        <dbReference type="ARBA" id="ARBA00022670"/>
    </source>
</evidence>
<keyword evidence="8" id="KW-1185">Reference proteome</keyword>
<evidence type="ECO:0000256" key="1">
    <source>
        <dbReference type="ARBA" id="ARBA00009085"/>
    </source>
</evidence>
<comment type="caution">
    <text evidence="7">The sequence shown here is derived from an EMBL/GenBank/DDBJ whole genome shotgun (WGS) entry which is preliminary data.</text>
</comment>
<evidence type="ECO:0000259" key="6">
    <source>
        <dbReference type="Pfam" id="PF12436"/>
    </source>
</evidence>
<dbReference type="OrthoDB" id="10064100at2759"/>
<keyword evidence="5" id="KW-0788">Thiol protease</keyword>
<keyword evidence="2" id="KW-0645">Protease</keyword>
<evidence type="ECO:0000313" key="8">
    <source>
        <dbReference type="Proteomes" id="UP000623129"/>
    </source>
</evidence>
<keyword evidence="3" id="KW-0833">Ubl conjugation pathway</keyword>
<dbReference type="Proteomes" id="UP000623129">
    <property type="component" value="Unassembled WGS sequence"/>
</dbReference>
<dbReference type="FunFam" id="3.10.20.90:FF:000050">
    <property type="entry name" value="Ubiquitin carboxyl-terminal hydrolase 13"/>
    <property type="match status" value="1"/>
</dbReference>
<dbReference type="Gene3D" id="3.10.20.90">
    <property type="entry name" value="Phosphatidylinositol 3-kinase Catalytic Subunit, Chain A, domain 1"/>
    <property type="match status" value="2"/>
</dbReference>
<evidence type="ECO:0000256" key="3">
    <source>
        <dbReference type="ARBA" id="ARBA00022786"/>
    </source>
</evidence>
<dbReference type="InterPro" id="IPR024729">
    <property type="entry name" value="USP7_ICP0-binding_dom"/>
</dbReference>
<comment type="similarity">
    <text evidence="1">Belongs to the peptidase C19 family.</text>
</comment>
<dbReference type="GO" id="GO:0005634">
    <property type="term" value="C:nucleus"/>
    <property type="evidence" value="ECO:0007669"/>
    <property type="project" value="UniProtKB-ARBA"/>
</dbReference>
<reference evidence="7" key="1">
    <citation type="submission" date="2020-01" db="EMBL/GenBank/DDBJ databases">
        <title>Genome sequence of Kobresia littledalei, the first chromosome-level genome in the family Cyperaceae.</title>
        <authorList>
            <person name="Qu G."/>
        </authorList>
    </citation>
    <scope>NUCLEOTIDE SEQUENCE</scope>
    <source>
        <strain evidence="7">C.B.Clarke</strain>
        <tissue evidence="7">Leaf</tissue>
    </source>
</reference>
<protein>
    <submittedName>
        <fullName evidence="7">Ubiquitin carboxyl-terminal hydrolase 13</fullName>
    </submittedName>
</protein>
<gene>
    <name evidence="7" type="ORF">FCM35_KLT19902</name>
</gene>
<accession>A0A833QYI9</accession>
<evidence type="ECO:0000313" key="7">
    <source>
        <dbReference type="EMBL" id="KAF3335395.1"/>
    </source>
</evidence>
<name>A0A833QYI9_9POAL</name>
<proteinExistence type="inferred from homology"/>
<dbReference type="GO" id="GO:0006508">
    <property type="term" value="P:proteolysis"/>
    <property type="evidence" value="ECO:0007669"/>
    <property type="project" value="UniProtKB-KW"/>
</dbReference>
<dbReference type="GO" id="GO:0101005">
    <property type="term" value="F:deubiquitinase activity"/>
    <property type="evidence" value="ECO:0007669"/>
    <property type="project" value="UniProtKB-ARBA"/>
</dbReference>
<dbReference type="Pfam" id="PF12436">
    <property type="entry name" value="USP7_ICP0_bdg"/>
    <property type="match status" value="1"/>
</dbReference>
<dbReference type="EMBL" id="SWLB01000008">
    <property type="protein sequence ID" value="KAF3335395.1"/>
    <property type="molecule type" value="Genomic_DNA"/>
</dbReference>
<sequence>MFLKAAGKPIEILAKLNELAGFPDNEEIELYEEIKFEPNIMCEPIDKRISFKNSQLEDGDIICIQKAIVPESETNYRYPDVPSFLEYVHNRQIVHFRLLEKPKEDDFSLELSKLHTYDVVERVARHIGLDDPSKIRLTSHNCYSQQPKPQTIREEMYMVRGQYLGLEHTDTTKRPMIANQNRHTYEKPVKIQ</sequence>
<evidence type="ECO:0000256" key="5">
    <source>
        <dbReference type="ARBA" id="ARBA00022807"/>
    </source>
</evidence>
<evidence type="ECO:0000256" key="4">
    <source>
        <dbReference type="ARBA" id="ARBA00022801"/>
    </source>
</evidence>
<dbReference type="AlphaFoldDB" id="A0A833QYI9"/>